<keyword evidence="3" id="KW-0813">Transport</keyword>
<comment type="caution">
    <text evidence="7">The sequence shown here is derived from an EMBL/GenBank/DDBJ whole genome shotgun (WGS) entry which is preliminary data.</text>
</comment>
<evidence type="ECO:0000256" key="1">
    <source>
        <dbReference type="ARBA" id="ARBA00007787"/>
    </source>
</evidence>
<dbReference type="RefSeq" id="WP_109941758.1">
    <property type="nucleotide sequence ID" value="NZ_CP176366.1"/>
</dbReference>
<dbReference type="Gene3D" id="3.40.30.10">
    <property type="entry name" value="Glutaredoxin"/>
    <property type="match status" value="1"/>
</dbReference>
<dbReference type="SUPFAM" id="SSF52833">
    <property type="entry name" value="Thioredoxin-like"/>
    <property type="match status" value="1"/>
</dbReference>
<proteinExistence type="inferred from homology"/>
<dbReference type="InterPro" id="IPR012336">
    <property type="entry name" value="Thioredoxin-like_fold"/>
</dbReference>
<evidence type="ECO:0000256" key="4">
    <source>
        <dbReference type="PIRSR" id="PIRSR037031-50"/>
    </source>
</evidence>
<evidence type="ECO:0000256" key="5">
    <source>
        <dbReference type="PIRSR" id="PIRSR037031-51"/>
    </source>
</evidence>
<evidence type="ECO:0000256" key="3">
    <source>
        <dbReference type="PIRNR" id="PIRNR037031"/>
    </source>
</evidence>
<organism evidence="7 8">
    <name type="scientific">Methanospirillum stamsii</name>
    <dbReference type="NCBI Taxonomy" id="1277351"/>
    <lineage>
        <taxon>Archaea</taxon>
        <taxon>Methanobacteriati</taxon>
        <taxon>Methanobacteriota</taxon>
        <taxon>Stenosarchaea group</taxon>
        <taxon>Methanomicrobia</taxon>
        <taxon>Methanomicrobiales</taxon>
        <taxon>Methanospirillaceae</taxon>
        <taxon>Methanospirillum</taxon>
    </lineage>
</organism>
<dbReference type="PANTHER" id="PTHR36450">
    <property type="entry name" value="THIOREDOXIN"/>
    <property type="match status" value="1"/>
</dbReference>
<dbReference type="InterPro" id="IPR005243">
    <property type="entry name" value="THIRX-like_proc"/>
</dbReference>
<feature type="disulfide bond" description="Redox-active" evidence="5">
    <location>
        <begin position="10"/>
        <end position="13"/>
    </location>
</feature>
<dbReference type="PANTHER" id="PTHR36450:SF1">
    <property type="entry name" value="THIOREDOXIN"/>
    <property type="match status" value="1"/>
</dbReference>
<evidence type="ECO:0000259" key="6">
    <source>
        <dbReference type="Pfam" id="PF13192"/>
    </source>
</evidence>
<reference evidence="7 8" key="1">
    <citation type="submission" date="2018-05" db="EMBL/GenBank/DDBJ databases">
        <title>Draft genome of Methanospirillum stamsii Pt1.</title>
        <authorList>
            <person name="Dueholm M.S."/>
            <person name="Nielsen P.H."/>
            <person name="Bakmann L.F."/>
            <person name="Otzen D.E."/>
        </authorList>
    </citation>
    <scope>NUCLEOTIDE SEQUENCE [LARGE SCALE GENOMIC DNA]</scope>
    <source>
        <strain evidence="7 8">Pt1</strain>
    </source>
</reference>
<dbReference type="EMBL" id="QGMZ01000037">
    <property type="protein sequence ID" value="PWR71114.1"/>
    <property type="molecule type" value="Genomic_DNA"/>
</dbReference>
<keyword evidence="3 5" id="KW-0676">Redox-active center</keyword>
<evidence type="ECO:0000256" key="2">
    <source>
        <dbReference type="ARBA" id="ARBA00022982"/>
    </source>
</evidence>
<accession>A0A2V2MSA3</accession>
<keyword evidence="5" id="KW-1015">Disulfide bond</keyword>
<dbReference type="NCBIfam" id="TIGR00412">
    <property type="entry name" value="redox_disulf_2"/>
    <property type="match status" value="1"/>
</dbReference>
<protein>
    <recommendedName>
        <fullName evidence="3">Thioredoxin</fullName>
    </recommendedName>
</protein>
<dbReference type="PIRSF" id="PIRSF037031">
    <property type="entry name" value="Redox_disulphide_2"/>
    <property type="match status" value="1"/>
</dbReference>
<feature type="active site" description="Nucleophile" evidence="4">
    <location>
        <position position="10"/>
    </location>
</feature>
<sequence length="79" mass="8583">MKLEVLGTGCTKCKRLYDNVTDAVKKSGIQAEVVKVEALEEIVSRGVMMTPSLFLDGEEVVAGRVPTVNEIMEIIKSNA</sequence>
<comment type="function">
    <text evidence="3">Does not function as a glutathione-disulfide oxidoreductase in the presence of glutathione and glutathione reductase. Has low thioredoxin activity in vitro.</text>
</comment>
<dbReference type="InterPro" id="IPR036249">
    <property type="entry name" value="Thioredoxin-like_sf"/>
</dbReference>
<dbReference type="GeneID" id="97611258"/>
<keyword evidence="8" id="KW-1185">Reference proteome</keyword>
<name>A0A2V2MSA3_9EURY</name>
<feature type="active site" description="Nucleophile" evidence="4">
    <location>
        <position position="13"/>
    </location>
</feature>
<evidence type="ECO:0000313" key="8">
    <source>
        <dbReference type="Proteomes" id="UP000245934"/>
    </source>
</evidence>
<dbReference type="Pfam" id="PF13192">
    <property type="entry name" value="Thioredoxin_3"/>
    <property type="match status" value="1"/>
</dbReference>
<gene>
    <name evidence="7" type="ORF">DLD82_14045</name>
</gene>
<dbReference type="Proteomes" id="UP000245934">
    <property type="component" value="Unassembled WGS sequence"/>
</dbReference>
<dbReference type="OrthoDB" id="50016at2157"/>
<dbReference type="AlphaFoldDB" id="A0A2V2MSA3"/>
<feature type="domain" description="Thioredoxin-like fold" evidence="6">
    <location>
        <begin position="1"/>
        <end position="76"/>
    </location>
</feature>
<keyword evidence="2 3" id="KW-0249">Electron transport</keyword>
<evidence type="ECO:0000313" key="7">
    <source>
        <dbReference type="EMBL" id="PWR71114.1"/>
    </source>
</evidence>
<comment type="similarity">
    <text evidence="1 3">Belongs to the glutaredoxin family.</text>
</comment>